<protein>
    <submittedName>
        <fullName evidence="1">Uncharacterized protein</fullName>
    </submittedName>
</protein>
<gene>
    <name evidence="1" type="ORF">IED13_01050</name>
</gene>
<proteinExistence type="predicted"/>
<evidence type="ECO:0000313" key="1">
    <source>
        <dbReference type="EMBL" id="MBD3844266.1"/>
    </source>
</evidence>
<dbReference type="Proteomes" id="UP000619295">
    <property type="component" value="Unassembled WGS sequence"/>
</dbReference>
<name>A0A927E3R9_9HYPH</name>
<comment type="caution">
    <text evidence="1">The sequence shown here is derived from an EMBL/GenBank/DDBJ whole genome shotgun (WGS) entry which is preliminary data.</text>
</comment>
<dbReference type="AlphaFoldDB" id="A0A927E3R9"/>
<evidence type="ECO:0000313" key="2">
    <source>
        <dbReference type="Proteomes" id="UP000619295"/>
    </source>
</evidence>
<dbReference type="EMBL" id="JACXWY010000001">
    <property type="protein sequence ID" value="MBD3844266.1"/>
    <property type="molecule type" value="Genomic_DNA"/>
</dbReference>
<accession>A0A927E3R9</accession>
<organism evidence="1 2">
    <name type="scientific">Bosea spartocytisi</name>
    <dbReference type="NCBI Taxonomy" id="2773451"/>
    <lineage>
        <taxon>Bacteria</taxon>
        <taxon>Pseudomonadati</taxon>
        <taxon>Pseudomonadota</taxon>
        <taxon>Alphaproteobacteria</taxon>
        <taxon>Hyphomicrobiales</taxon>
        <taxon>Boseaceae</taxon>
        <taxon>Bosea</taxon>
    </lineage>
</organism>
<dbReference type="RefSeq" id="WP_191123083.1">
    <property type="nucleotide sequence ID" value="NZ_JACXWY010000001.1"/>
</dbReference>
<sequence length="98" mass="9859">MAVGLKTWDAAGNLIIDTATRMSRVIGMTGVSAGATGSITDAGFATGAPYCIALRVSAGTPTGIDNSLVSPIISFSGTTMSYNVASPAGDHLLIYGVY</sequence>
<reference evidence="1" key="1">
    <citation type="submission" date="2020-09" db="EMBL/GenBank/DDBJ databases">
        <title>Bosea spartocytisi sp. nov. a root nodule endophyte of Spartocytisus supranubius in the high mountain ecosystem fo the Teide National Park (Canary Islands, Spain).</title>
        <authorList>
            <person name="Pulido-Suarez L."/>
            <person name="Peix A."/>
            <person name="Igual J.M."/>
            <person name="Socas-Perez N."/>
            <person name="Velazquez E."/>
            <person name="Flores-Felix J.D."/>
            <person name="Leon-Barrios M."/>
        </authorList>
    </citation>
    <scope>NUCLEOTIDE SEQUENCE</scope>
    <source>
        <strain evidence="1">SSUT16</strain>
    </source>
</reference>
<keyword evidence="2" id="KW-1185">Reference proteome</keyword>